<dbReference type="PANTHER" id="PTHR36388:SF1">
    <property type="entry name" value="OS02G0469000 PROTEIN"/>
    <property type="match status" value="1"/>
</dbReference>
<dbReference type="STRING" id="56857.A0A200QR06"/>
<proteinExistence type="predicted"/>
<comment type="caution">
    <text evidence="1">The sequence shown here is derived from an EMBL/GenBank/DDBJ whole genome shotgun (WGS) entry which is preliminary data.</text>
</comment>
<dbReference type="PANTHER" id="PTHR36388">
    <property type="entry name" value="OS02G0469000 PROTEIN"/>
    <property type="match status" value="1"/>
</dbReference>
<keyword evidence="2" id="KW-1185">Reference proteome</keyword>
<reference evidence="1 2" key="1">
    <citation type="journal article" date="2017" name="Mol. Plant">
        <title>The Genome of Medicinal Plant Macleaya cordata Provides New Insights into Benzylisoquinoline Alkaloids Metabolism.</title>
        <authorList>
            <person name="Liu X."/>
            <person name="Liu Y."/>
            <person name="Huang P."/>
            <person name="Ma Y."/>
            <person name="Qing Z."/>
            <person name="Tang Q."/>
            <person name="Cao H."/>
            <person name="Cheng P."/>
            <person name="Zheng Y."/>
            <person name="Yuan Z."/>
            <person name="Zhou Y."/>
            <person name="Liu J."/>
            <person name="Tang Z."/>
            <person name="Zhuo Y."/>
            <person name="Zhang Y."/>
            <person name="Yu L."/>
            <person name="Huang J."/>
            <person name="Yang P."/>
            <person name="Peng Q."/>
            <person name="Zhang J."/>
            <person name="Jiang W."/>
            <person name="Zhang Z."/>
            <person name="Lin K."/>
            <person name="Ro D.K."/>
            <person name="Chen X."/>
            <person name="Xiong X."/>
            <person name="Shang Y."/>
            <person name="Huang S."/>
            <person name="Zeng J."/>
        </authorList>
    </citation>
    <scope>NUCLEOTIDE SEQUENCE [LARGE SCALE GENOMIC DNA]</scope>
    <source>
        <strain evidence="2">cv. BLH2017</strain>
        <tissue evidence="1">Root</tissue>
    </source>
</reference>
<accession>A0A200QR06</accession>
<dbReference type="EMBL" id="MVGT01001340">
    <property type="protein sequence ID" value="OVA12880.1"/>
    <property type="molecule type" value="Genomic_DNA"/>
</dbReference>
<gene>
    <name evidence="1" type="ORF">BVC80_1805g94</name>
</gene>
<dbReference type="OMA" id="DDFMSTY"/>
<protein>
    <submittedName>
        <fullName evidence="1">Uncharacterized protein</fullName>
    </submittedName>
</protein>
<dbReference type="AlphaFoldDB" id="A0A200QR06"/>
<dbReference type="OrthoDB" id="1894296at2759"/>
<sequence length="245" mass="26973">MEVEGDVWQRFVSSLVSSSEEAKQSGDALSPEDAAWVDSCLVNDPEISDDNWNAFKDALLDILSLQPTSPYEASASESEGFPEAIYDNHDPMSEESGPAEFLGRTVDDLVPINVKAETVEFLGETDDDLLPIGEKTAAAQFQGYFRKGFLSNYRDLEEKEYIDVEVDMGSENEIEASSENIFRVWDLDTWTEEDELVQELRKALAESSVQDASLTADVSFSGRGKETLDDIISGIADLSLSPSSS</sequence>
<evidence type="ECO:0000313" key="1">
    <source>
        <dbReference type="EMBL" id="OVA12880.1"/>
    </source>
</evidence>
<evidence type="ECO:0000313" key="2">
    <source>
        <dbReference type="Proteomes" id="UP000195402"/>
    </source>
</evidence>
<organism evidence="1 2">
    <name type="scientific">Macleaya cordata</name>
    <name type="common">Five-seeded plume-poppy</name>
    <name type="synonym">Bocconia cordata</name>
    <dbReference type="NCBI Taxonomy" id="56857"/>
    <lineage>
        <taxon>Eukaryota</taxon>
        <taxon>Viridiplantae</taxon>
        <taxon>Streptophyta</taxon>
        <taxon>Embryophyta</taxon>
        <taxon>Tracheophyta</taxon>
        <taxon>Spermatophyta</taxon>
        <taxon>Magnoliopsida</taxon>
        <taxon>Ranunculales</taxon>
        <taxon>Papaveraceae</taxon>
        <taxon>Papaveroideae</taxon>
        <taxon>Macleaya</taxon>
    </lineage>
</organism>
<dbReference type="FunCoup" id="A0A200QR06">
    <property type="interactions" value="1157"/>
</dbReference>
<dbReference type="Proteomes" id="UP000195402">
    <property type="component" value="Unassembled WGS sequence"/>
</dbReference>
<name>A0A200QR06_MACCD</name>
<dbReference type="InParanoid" id="A0A200QR06"/>